<sequence length="380" mass="40253">MKGYVSLVLLLSIGFCAKTAVSTSTATSTQVSSSITTTASTTTPLITTTKEITTSSTPVITTTKEITTSSTPVTTTTQETTTPSTPVTTTTQETTTPSTTASAITTTLTTTTATTALLDSTTQVSPFSTTTGTVSSTTPTPITQSPPPCANKPCVSSTAECINLYDGYICQCPYSYYYTQSGCQEGKVFPGLLTLNAMYTEDMIIVNSSDFKELYMNVTDFFNTTFQNETSYGETKIVNVIQFLANSRIQSRAVASGINVTVKNVFELTTTLNASEVTKLIQAAINGSSNFNLYSYYALTHCVIYGCDETTATCNDTSGVPVCECKPGLSKKKAADKTCSSESFGAIVSPPNELCFPLPISTLTCLLSVPAPSAVLKIRH</sequence>
<evidence type="ECO:0000256" key="8">
    <source>
        <dbReference type="ARBA" id="ARBA00023180"/>
    </source>
</evidence>
<keyword evidence="8" id="KW-0325">Glycoprotein</keyword>
<feature type="domain" description="EGF-like" evidence="13">
    <location>
        <begin position="145"/>
        <end position="184"/>
    </location>
</feature>
<organism evidence="14 15">
    <name type="scientific">Pelodiscus sinensis</name>
    <name type="common">Chinese softshell turtle</name>
    <name type="synonym">Trionyx sinensis</name>
    <dbReference type="NCBI Taxonomy" id="13735"/>
    <lineage>
        <taxon>Eukaryota</taxon>
        <taxon>Metazoa</taxon>
        <taxon>Chordata</taxon>
        <taxon>Craniata</taxon>
        <taxon>Vertebrata</taxon>
        <taxon>Euteleostomi</taxon>
        <taxon>Archelosauria</taxon>
        <taxon>Testudinata</taxon>
        <taxon>Testudines</taxon>
        <taxon>Cryptodira</taxon>
        <taxon>Trionychia</taxon>
        <taxon>Trionychidae</taxon>
        <taxon>Pelodiscus</taxon>
    </lineage>
</organism>
<evidence type="ECO:0000256" key="6">
    <source>
        <dbReference type="ARBA" id="ARBA00023136"/>
    </source>
</evidence>
<dbReference type="GO" id="GO:0005886">
    <property type="term" value="C:plasma membrane"/>
    <property type="evidence" value="ECO:0007669"/>
    <property type="project" value="UniProtKB-SubCell"/>
</dbReference>
<evidence type="ECO:0000256" key="10">
    <source>
        <dbReference type="SAM" id="MobiDB-lite"/>
    </source>
</evidence>
<dbReference type="OMA" id="CEIRANH"/>
<dbReference type="PROSITE" id="PS00010">
    <property type="entry name" value="ASX_HYDROXYL"/>
    <property type="match status" value="1"/>
</dbReference>
<proteinExistence type="predicted"/>
<feature type="signal peptide" evidence="11">
    <location>
        <begin position="1"/>
        <end position="22"/>
    </location>
</feature>
<evidence type="ECO:0000256" key="4">
    <source>
        <dbReference type="ARBA" id="ARBA00022729"/>
    </source>
</evidence>
<dbReference type="EMBL" id="AGCU01193322">
    <property type="status" value="NOT_ANNOTATED_CDS"/>
    <property type="molecule type" value="Genomic_DNA"/>
</dbReference>
<keyword evidence="3 9" id="KW-0245">EGF-like domain</keyword>
<reference evidence="14" key="3">
    <citation type="submission" date="2025-08" db="UniProtKB">
        <authorList>
            <consortium name="Ensembl"/>
        </authorList>
    </citation>
    <scope>IDENTIFICATION</scope>
</reference>
<evidence type="ECO:0000259" key="13">
    <source>
        <dbReference type="PROSITE" id="PS50026"/>
    </source>
</evidence>
<evidence type="ECO:0000256" key="9">
    <source>
        <dbReference type="PROSITE-ProRule" id="PRU00076"/>
    </source>
</evidence>
<dbReference type="AlphaFoldDB" id="K7F747"/>
<dbReference type="EMBL" id="AGCU01193324">
    <property type="status" value="NOT_ANNOTATED_CDS"/>
    <property type="molecule type" value="Genomic_DNA"/>
</dbReference>
<dbReference type="Proteomes" id="UP000007267">
    <property type="component" value="Unassembled WGS sequence"/>
</dbReference>
<evidence type="ECO:0000313" key="14">
    <source>
        <dbReference type="Ensembl" id="ENSPSIP00000003857.1"/>
    </source>
</evidence>
<dbReference type="eggNOG" id="ENOG502SNX2">
    <property type="taxonomic scope" value="Eukaryota"/>
</dbReference>
<keyword evidence="6" id="KW-0472">Membrane</keyword>
<feature type="region of interest" description="Disordered" evidence="10">
    <location>
        <begin position="128"/>
        <end position="149"/>
    </location>
</feature>
<evidence type="ECO:0000256" key="2">
    <source>
        <dbReference type="ARBA" id="ARBA00022475"/>
    </source>
</evidence>
<dbReference type="EMBL" id="AGCU01193321">
    <property type="status" value="NOT_ANNOTATED_CDS"/>
    <property type="molecule type" value="Genomic_DNA"/>
</dbReference>
<dbReference type="HOGENOM" id="CLU_727541_0_0_1"/>
<dbReference type="PANTHER" id="PTHR24037">
    <property type="entry name" value="HEART DEVELOPMENT PROTEIN WITH EGF-LIKE DOMAINS 1"/>
    <property type="match status" value="1"/>
</dbReference>
<name>K7F747_PELSI</name>
<dbReference type="EMBL" id="AGCU01193323">
    <property type="status" value="NOT_ANNOTATED_CDS"/>
    <property type="molecule type" value="Genomic_DNA"/>
</dbReference>
<evidence type="ECO:0000256" key="1">
    <source>
        <dbReference type="ARBA" id="ARBA00004236"/>
    </source>
</evidence>
<reference evidence="14" key="4">
    <citation type="submission" date="2025-09" db="UniProtKB">
        <authorList>
            <consortium name="Ensembl"/>
        </authorList>
    </citation>
    <scope>IDENTIFICATION</scope>
</reference>
<feature type="compositionally biased region" description="Low complexity" evidence="10">
    <location>
        <begin position="128"/>
        <end position="143"/>
    </location>
</feature>
<dbReference type="PROSITE" id="PS50024">
    <property type="entry name" value="SEA"/>
    <property type="match status" value="1"/>
</dbReference>
<evidence type="ECO:0000313" key="15">
    <source>
        <dbReference type="Proteomes" id="UP000007267"/>
    </source>
</evidence>
<evidence type="ECO:0000256" key="5">
    <source>
        <dbReference type="ARBA" id="ARBA00022737"/>
    </source>
</evidence>
<evidence type="ECO:0000256" key="7">
    <source>
        <dbReference type="ARBA" id="ARBA00023157"/>
    </source>
</evidence>
<dbReference type="Ensembl" id="ENSPSIT00000003877.1">
    <property type="protein sequence ID" value="ENSPSIP00000003857.1"/>
    <property type="gene ID" value="ENSPSIG00000003654.1"/>
</dbReference>
<feature type="domain" description="SEA" evidence="12">
    <location>
        <begin position="185"/>
        <end position="303"/>
    </location>
</feature>
<dbReference type="PROSITE" id="PS50026">
    <property type="entry name" value="EGF_3"/>
    <property type="match status" value="1"/>
</dbReference>
<feature type="region of interest" description="Disordered" evidence="10">
    <location>
        <begin position="66"/>
        <end position="101"/>
    </location>
</feature>
<comment type="caution">
    <text evidence="9">Lacks conserved residue(s) required for the propagation of feature annotation.</text>
</comment>
<evidence type="ECO:0000259" key="12">
    <source>
        <dbReference type="PROSITE" id="PS50024"/>
    </source>
</evidence>
<dbReference type="STRING" id="13735.ENSPSIP00000003857"/>
<dbReference type="InterPro" id="IPR000742">
    <property type="entry name" value="EGF"/>
</dbReference>
<dbReference type="GeneTree" id="ENSGT00940000167567"/>
<keyword evidence="2" id="KW-1003">Cell membrane</keyword>
<evidence type="ECO:0000256" key="3">
    <source>
        <dbReference type="ARBA" id="ARBA00022536"/>
    </source>
</evidence>
<accession>K7F747</accession>
<dbReference type="InterPro" id="IPR000082">
    <property type="entry name" value="SEA_dom"/>
</dbReference>
<evidence type="ECO:0000256" key="11">
    <source>
        <dbReference type="SAM" id="SignalP"/>
    </source>
</evidence>
<dbReference type="SMART" id="SM00181">
    <property type="entry name" value="EGF"/>
    <property type="match status" value="2"/>
</dbReference>
<reference evidence="15" key="1">
    <citation type="submission" date="2011-10" db="EMBL/GenBank/DDBJ databases">
        <authorList>
            <consortium name="Soft-shell Turtle Genome Consortium"/>
        </authorList>
    </citation>
    <scope>NUCLEOTIDE SEQUENCE [LARGE SCALE GENOMIC DNA]</scope>
    <source>
        <strain evidence="15">Daiwa-1</strain>
    </source>
</reference>
<keyword evidence="5" id="KW-0677">Repeat</keyword>
<protein>
    <submittedName>
        <fullName evidence="14">Mucin 13, cell surface associated</fullName>
    </submittedName>
</protein>
<reference evidence="15" key="2">
    <citation type="journal article" date="2013" name="Nat. Genet.">
        <title>The draft genomes of soft-shell turtle and green sea turtle yield insights into the development and evolution of the turtle-specific body plan.</title>
        <authorList>
            <person name="Wang Z."/>
            <person name="Pascual-Anaya J."/>
            <person name="Zadissa A."/>
            <person name="Li W."/>
            <person name="Niimura Y."/>
            <person name="Huang Z."/>
            <person name="Li C."/>
            <person name="White S."/>
            <person name="Xiong Z."/>
            <person name="Fang D."/>
            <person name="Wang B."/>
            <person name="Ming Y."/>
            <person name="Chen Y."/>
            <person name="Zheng Y."/>
            <person name="Kuraku S."/>
            <person name="Pignatelli M."/>
            <person name="Herrero J."/>
            <person name="Beal K."/>
            <person name="Nozawa M."/>
            <person name="Li Q."/>
            <person name="Wang J."/>
            <person name="Zhang H."/>
            <person name="Yu L."/>
            <person name="Shigenobu S."/>
            <person name="Wang J."/>
            <person name="Liu J."/>
            <person name="Flicek P."/>
            <person name="Searle S."/>
            <person name="Wang J."/>
            <person name="Kuratani S."/>
            <person name="Yin Y."/>
            <person name="Aken B."/>
            <person name="Zhang G."/>
            <person name="Irie N."/>
        </authorList>
    </citation>
    <scope>NUCLEOTIDE SEQUENCE [LARGE SCALE GENOMIC DNA]</scope>
    <source>
        <strain evidence="15">Daiwa-1</strain>
    </source>
</reference>
<keyword evidence="7" id="KW-1015">Disulfide bond</keyword>
<feature type="chain" id="PRO_5003901433" evidence="11">
    <location>
        <begin position="23"/>
        <end position="380"/>
    </location>
</feature>
<dbReference type="PANTHER" id="PTHR24037:SF10">
    <property type="entry name" value="MUCIN-13"/>
    <property type="match status" value="1"/>
</dbReference>
<keyword evidence="15" id="KW-1185">Reference proteome</keyword>
<comment type="subcellular location">
    <subcellularLocation>
        <location evidence="1">Cell membrane</location>
    </subcellularLocation>
</comment>
<dbReference type="InterPro" id="IPR000152">
    <property type="entry name" value="EGF-type_Asp/Asn_hydroxyl_site"/>
</dbReference>
<keyword evidence="4 11" id="KW-0732">Signal</keyword>